<name>A0ABR2KTW5_9EUKA</name>
<comment type="caution">
    <text evidence="2">The sequence shown here is derived from an EMBL/GenBank/DDBJ whole genome shotgun (WGS) entry which is preliminary data.</text>
</comment>
<reference evidence="2 3" key="1">
    <citation type="submission" date="2024-04" db="EMBL/GenBank/DDBJ databases">
        <title>Tritrichomonas musculus Genome.</title>
        <authorList>
            <person name="Alves-Ferreira E."/>
            <person name="Grigg M."/>
            <person name="Lorenzi H."/>
            <person name="Galac M."/>
        </authorList>
    </citation>
    <scope>NUCLEOTIDE SEQUENCE [LARGE SCALE GENOMIC DNA]</scope>
    <source>
        <strain evidence="2 3">EAF2021</strain>
    </source>
</reference>
<proteinExistence type="predicted"/>
<feature type="region of interest" description="Disordered" evidence="1">
    <location>
        <begin position="152"/>
        <end position="185"/>
    </location>
</feature>
<evidence type="ECO:0000313" key="3">
    <source>
        <dbReference type="Proteomes" id="UP001470230"/>
    </source>
</evidence>
<protein>
    <submittedName>
        <fullName evidence="2">Uncharacterized protein</fullName>
    </submittedName>
</protein>
<evidence type="ECO:0000313" key="2">
    <source>
        <dbReference type="EMBL" id="KAK8894580.1"/>
    </source>
</evidence>
<keyword evidence="3" id="KW-1185">Reference proteome</keyword>
<accession>A0ABR2KTW5</accession>
<evidence type="ECO:0000256" key="1">
    <source>
        <dbReference type="SAM" id="MobiDB-lite"/>
    </source>
</evidence>
<feature type="compositionally biased region" description="Basic residues" evidence="1">
    <location>
        <begin position="167"/>
        <end position="181"/>
    </location>
</feature>
<gene>
    <name evidence="2" type="ORF">M9Y10_023016</name>
</gene>
<dbReference type="Proteomes" id="UP001470230">
    <property type="component" value="Unassembled WGS sequence"/>
</dbReference>
<feature type="compositionally biased region" description="Basic and acidic residues" evidence="1">
    <location>
        <begin position="153"/>
        <end position="166"/>
    </location>
</feature>
<dbReference type="EMBL" id="JAPFFF010000003">
    <property type="protein sequence ID" value="KAK8894580.1"/>
    <property type="molecule type" value="Genomic_DNA"/>
</dbReference>
<organism evidence="2 3">
    <name type="scientific">Tritrichomonas musculus</name>
    <dbReference type="NCBI Taxonomy" id="1915356"/>
    <lineage>
        <taxon>Eukaryota</taxon>
        <taxon>Metamonada</taxon>
        <taxon>Parabasalia</taxon>
        <taxon>Tritrichomonadida</taxon>
        <taxon>Tritrichomonadidae</taxon>
        <taxon>Tritrichomonas</taxon>
    </lineage>
</organism>
<sequence length="262" mass="30105">MCKVYPKVSQDLMLRLSVGPEMMSEKVLKAFPVRRSLDITAVGDKLGDVVSHTAIVLTTNRGPVLIEYMGDSHVYLTYANDFREGEFVFKQRKYIFMLDSIDGQQPVENNLFDNYADFESKYYSTNTNPVDTESGYPGAPTSVSTFDVNAMEPAKEPEEDKKEAKPRAHGHHKHHDKNKKKEKTDVTVREFAEKMCDLMGDKAYNLLHHNCHDARIATMEYFGMKARDLYSSKHGSIVGTFFRDIHRRYPNLLEQYNLEDSE</sequence>